<keyword evidence="1" id="KW-0812">Transmembrane</keyword>
<keyword evidence="1" id="KW-0472">Membrane</keyword>
<evidence type="ECO:0000313" key="2">
    <source>
        <dbReference type="EMBL" id="EEB26247.1"/>
    </source>
</evidence>
<gene>
    <name evidence="2" type="ORF">BACDOR_01269</name>
</gene>
<dbReference type="AlphaFoldDB" id="B6VVG1"/>
<evidence type="ECO:0000313" key="3">
    <source>
        <dbReference type="Proteomes" id="UP000004849"/>
    </source>
</evidence>
<evidence type="ECO:0000256" key="1">
    <source>
        <dbReference type="SAM" id="Phobius"/>
    </source>
</evidence>
<dbReference type="EMBL" id="ABWZ01000025">
    <property type="protein sequence ID" value="EEB26247.1"/>
    <property type="molecule type" value="Genomic_DNA"/>
</dbReference>
<dbReference type="HOGENOM" id="CLU_3212316_0_0_10"/>
<reference evidence="2 3" key="2">
    <citation type="submission" date="2008-10" db="EMBL/GenBank/DDBJ databases">
        <authorList>
            <person name="Fulton L."/>
            <person name="Clifton S."/>
            <person name="Fulton B."/>
            <person name="Xu J."/>
            <person name="Minx P."/>
            <person name="Pepin K.H."/>
            <person name="Johnson M."/>
            <person name="Thiruvilangam P."/>
            <person name="Bhonagiri V."/>
            <person name="Nash W.E."/>
            <person name="Mardis E.R."/>
            <person name="Wilson R.K."/>
        </authorList>
    </citation>
    <scope>NUCLEOTIDE SEQUENCE [LARGE SCALE GENOMIC DNA]</scope>
    <source>
        <strain evidence="2 3">DSM 17855</strain>
    </source>
</reference>
<feature type="transmembrane region" description="Helical" evidence="1">
    <location>
        <begin position="21"/>
        <end position="42"/>
    </location>
</feature>
<reference evidence="2 3" key="1">
    <citation type="submission" date="2008-10" db="EMBL/GenBank/DDBJ databases">
        <title>Draft genome sequence of Bacteroides dorei (DSM 17855).</title>
        <authorList>
            <person name="Sudarsanam P."/>
            <person name="Ley R."/>
            <person name="Guruge J."/>
            <person name="Turnbaugh P.J."/>
            <person name="Mahowald M."/>
            <person name="Liep D."/>
            <person name="Gordon J."/>
        </authorList>
    </citation>
    <scope>NUCLEOTIDE SEQUENCE [LARGE SCALE GENOMIC DNA]</scope>
    <source>
        <strain evidence="2 3">DSM 17855</strain>
    </source>
</reference>
<sequence>MLVYYLVKLLLLFKAGKLWRNIFFVWWIAIVVGGIKFEAAFICF</sequence>
<accession>B6VVG1</accession>
<organism evidence="2 3">
    <name type="scientific">Phocaeicola dorei DSM 17855</name>
    <dbReference type="NCBI Taxonomy" id="483217"/>
    <lineage>
        <taxon>Bacteria</taxon>
        <taxon>Pseudomonadati</taxon>
        <taxon>Bacteroidota</taxon>
        <taxon>Bacteroidia</taxon>
        <taxon>Bacteroidales</taxon>
        <taxon>Bacteroidaceae</taxon>
        <taxon>Phocaeicola</taxon>
    </lineage>
</organism>
<keyword evidence="1" id="KW-1133">Transmembrane helix</keyword>
<dbReference type="Proteomes" id="UP000004849">
    <property type="component" value="Unassembled WGS sequence"/>
</dbReference>
<protein>
    <submittedName>
        <fullName evidence="2">Uncharacterized protein</fullName>
    </submittedName>
</protein>
<proteinExistence type="predicted"/>
<name>B6VVG1_9BACT</name>